<keyword evidence="4" id="KW-0233">DNA recombination</keyword>
<evidence type="ECO:0000256" key="6">
    <source>
        <dbReference type="SAM" id="Phobius"/>
    </source>
</evidence>
<sequence length="396" mass="45447">MIETAIFCGGLLVGAVVVYLVLKQRHQLIVSNLENEANLKLESLNDKLQNEQAHFNEKSRLIEESKESMQSEFENLVNKLFHENTQKSNQNLNLMLKPLKEQLNSFTTRVNEVYNEETKQRSSLLTEIKNLKELNQKISQDAINLTKALKGENKTQGDWGEMILESILEQSGLRKDKEYTIQNSYTDDNNKRLRPDVILHLPENKDIIIDSKVSLNAYVQHVNAETKQEQEEAKKELERSFMAHIKGLSAKRYEDIKELRSLDFVLMFVPIEGAFLLAASQNGNLFKTAFDNNIMIVSPSTLFVTLRTIENIWKFEYQNENAQKIAEKAGNLYDKFVLFLESFQTVGKSIEKAQEAYDTSMNRLSSGKGNVVSKVEEFKQMGVKPNKQIGQNLLEE</sequence>
<evidence type="ECO:0000256" key="5">
    <source>
        <dbReference type="SAM" id="Coils"/>
    </source>
</evidence>
<evidence type="ECO:0000313" key="7">
    <source>
        <dbReference type="EMBL" id="RXJ60177.1"/>
    </source>
</evidence>
<dbReference type="AlphaFoldDB" id="A0A4Q0XRP3"/>
<proteinExistence type="inferred from homology"/>
<organism evidence="7 8">
    <name type="scientific">Candidatus Marinarcus aquaticus</name>
    <dbReference type="NCBI Taxonomy" id="2044504"/>
    <lineage>
        <taxon>Bacteria</taxon>
        <taxon>Pseudomonadati</taxon>
        <taxon>Campylobacterota</taxon>
        <taxon>Epsilonproteobacteria</taxon>
        <taxon>Campylobacterales</taxon>
        <taxon>Arcobacteraceae</taxon>
        <taxon>Candidatus Marinarcus</taxon>
    </lineage>
</organism>
<keyword evidence="8" id="KW-1185">Reference proteome</keyword>
<comment type="similarity">
    <text evidence="2">Belongs to the RmuC family.</text>
</comment>
<evidence type="ECO:0000256" key="2">
    <source>
        <dbReference type="ARBA" id="ARBA00009840"/>
    </source>
</evidence>
<gene>
    <name evidence="7" type="ORF">CRV04_04020</name>
</gene>
<feature type="transmembrane region" description="Helical" evidence="6">
    <location>
        <begin position="5"/>
        <end position="22"/>
    </location>
</feature>
<reference evidence="7 8" key="1">
    <citation type="submission" date="2017-10" db="EMBL/GenBank/DDBJ databases">
        <title>Genomics of the genus Arcobacter.</title>
        <authorList>
            <person name="Perez-Cataluna A."/>
            <person name="Figueras M.J."/>
        </authorList>
    </citation>
    <scope>NUCLEOTIDE SEQUENCE [LARGE SCALE GENOMIC DNA]</scope>
    <source>
        <strain evidence="7 8">CECT 8987</strain>
    </source>
</reference>
<evidence type="ECO:0000256" key="4">
    <source>
        <dbReference type="ARBA" id="ARBA00023172"/>
    </source>
</evidence>
<comment type="function">
    <text evidence="1">Involved in DNA recombination.</text>
</comment>
<dbReference type="GO" id="GO:0006310">
    <property type="term" value="P:DNA recombination"/>
    <property type="evidence" value="ECO:0007669"/>
    <property type="project" value="UniProtKB-KW"/>
</dbReference>
<evidence type="ECO:0000256" key="3">
    <source>
        <dbReference type="ARBA" id="ARBA00023054"/>
    </source>
</evidence>
<keyword evidence="6" id="KW-0812">Transmembrane</keyword>
<protein>
    <submittedName>
        <fullName evidence="7">DNA recombination protein RmuC</fullName>
    </submittedName>
</protein>
<dbReference type="OrthoDB" id="9765111at2"/>
<name>A0A4Q0XRP3_9BACT</name>
<feature type="coiled-coil region" evidence="5">
    <location>
        <begin position="34"/>
        <end position="61"/>
    </location>
</feature>
<dbReference type="Proteomes" id="UP000290657">
    <property type="component" value="Unassembled WGS sequence"/>
</dbReference>
<dbReference type="EMBL" id="PDKN01000002">
    <property type="protein sequence ID" value="RXJ60177.1"/>
    <property type="molecule type" value="Genomic_DNA"/>
</dbReference>
<dbReference type="RefSeq" id="WP_128995526.1">
    <property type="nucleotide sequence ID" value="NZ_PDKN01000002.1"/>
</dbReference>
<feature type="coiled-coil region" evidence="5">
    <location>
        <begin position="114"/>
        <end position="148"/>
    </location>
</feature>
<dbReference type="PANTHER" id="PTHR30563">
    <property type="entry name" value="DNA RECOMBINATION PROTEIN RMUC"/>
    <property type="match status" value="1"/>
</dbReference>
<evidence type="ECO:0000313" key="8">
    <source>
        <dbReference type="Proteomes" id="UP000290657"/>
    </source>
</evidence>
<comment type="caution">
    <text evidence="7">The sequence shown here is derived from an EMBL/GenBank/DDBJ whole genome shotgun (WGS) entry which is preliminary data.</text>
</comment>
<evidence type="ECO:0000256" key="1">
    <source>
        <dbReference type="ARBA" id="ARBA00003416"/>
    </source>
</evidence>
<accession>A0A4Q0XRP3</accession>
<keyword evidence="3 5" id="KW-0175">Coiled coil</keyword>
<keyword evidence="6" id="KW-0472">Membrane</keyword>
<keyword evidence="6" id="KW-1133">Transmembrane helix</keyword>
<dbReference type="PANTHER" id="PTHR30563:SF0">
    <property type="entry name" value="DNA RECOMBINATION PROTEIN RMUC"/>
    <property type="match status" value="1"/>
</dbReference>
<dbReference type="Pfam" id="PF02646">
    <property type="entry name" value="RmuC"/>
    <property type="match status" value="1"/>
</dbReference>
<dbReference type="InterPro" id="IPR003798">
    <property type="entry name" value="DNA_recombination_RmuC"/>
</dbReference>